<evidence type="ECO:0000259" key="9">
    <source>
        <dbReference type="Pfam" id="PF13193"/>
    </source>
</evidence>
<evidence type="ECO:0000256" key="2">
    <source>
        <dbReference type="ARBA" id="ARBA00022598"/>
    </source>
</evidence>
<accession>A0AA88YF27</accession>
<comment type="catalytic activity">
    <reaction evidence="7">
        <text>a medium-chain fatty acid + ATP + CoA = a medium-chain fatty acyl-CoA + AMP + diphosphate</text>
        <dbReference type="Rhea" id="RHEA:48340"/>
        <dbReference type="ChEBI" id="CHEBI:30616"/>
        <dbReference type="ChEBI" id="CHEBI:33019"/>
        <dbReference type="ChEBI" id="CHEBI:57287"/>
        <dbReference type="ChEBI" id="CHEBI:59558"/>
        <dbReference type="ChEBI" id="CHEBI:90546"/>
        <dbReference type="ChEBI" id="CHEBI:456215"/>
        <dbReference type="EC" id="6.2.1.2"/>
    </reaction>
</comment>
<evidence type="ECO:0000259" key="8">
    <source>
        <dbReference type="Pfam" id="PF00501"/>
    </source>
</evidence>
<dbReference type="InterPro" id="IPR042099">
    <property type="entry name" value="ANL_N_sf"/>
</dbReference>
<dbReference type="Gene3D" id="3.40.50.12780">
    <property type="entry name" value="N-terminal domain of ligase-like"/>
    <property type="match status" value="1"/>
</dbReference>
<dbReference type="InterPro" id="IPR020845">
    <property type="entry name" value="AMP-binding_CS"/>
</dbReference>
<reference evidence="10" key="1">
    <citation type="submission" date="2019-08" db="EMBL/GenBank/DDBJ databases">
        <title>The improved chromosome-level genome for the pearl oyster Pinctada fucata martensii using PacBio sequencing and Hi-C.</title>
        <authorList>
            <person name="Zheng Z."/>
        </authorList>
    </citation>
    <scope>NUCLEOTIDE SEQUENCE</scope>
    <source>
        <strain evidence="10">ZZ-2019</strain>
        <tissue evidence="10">Adductor muscle</tissue>
    </source>
</reference>
<dbReference type="Pfam" id="PF00501">
    <property type="entry name" value="AMP-binding"/>
    <property type="match status" value="1"/>
</dbReference>
<feature type="domain" description="AMP-binding enzyme C-terminal" evidence="9">
    <location>
        <begin position="454"/>
        <end position="529"/>
    </location>
</feature>
<dbReference type="EC" id="6.2.1.2" evidence="4"/>
<sequence>MPMLGATIGQCLQEQVERTPDKEAVVYHLQKERRTFSQLLNEVDKLAAGLLELGIQKGDRVGIWGPNSIEWSLTQYATARIGAILVNINPQYRPQELEFALKKVGCKALISAERFRDFDYYHMIFGLIPELATQKPGATKSHILPDLKTIIMMGKTHHPGTFRMDDVMEAGTSKQRAEIMDLQDQLQFDDPINIQFTSGTTGFPKGATLTHHNIINNSYFVGRRLEYHCRDTRICIPVPLYHCFGMVVGSLMSITHGSTCVFPSPGFDAGLALEAVTKERCTSLYGVPTMFIDMLNHPKFDSFDFSSLYTGVMAGSPCPVETMRQVNHKMNMPQVTVCYGTTETSPVTHQSFMDDPIEKRVSTIGRTHNHVEAKIIDENGKVVPVNTAGELCTRGYTTMLCYWDDPDKTKGCISTERWYHSGDIAVMDEEGFCQIVGRIKDMIIRGGENVYPTEIEQVLYKHADVKDVQIVGVPDERLGEEIYAFVQLKDGHAVTEADIKQFCKEKLARYKVPRHVEFVNEFPLTVTGKVQKYKLREDATKKLGIS</sequence>
<dbReference type="Pfam" id="PF13193">
    <property type="entry name" value="AMP-binding_C"/>
    <property type="match status" value="1"/>
</dbReference>
<dbReference type="FunFam" id="3.40.50.12780:FF:000003">
    <property type="entry name" value="Long-chain-fatty-acid--CoA ligase FadD"/>
    <property type="match status" value="1"/>
</dbReference>
<dbReference type="Proteomes" id="UP001186944">
    <property type="component" value="Unassembled WGS sequence"/>
</dbReference>
<protein>
    <recommendedName>
        <fullName evidence="5">Medium-chain acyl-CoA ligase ACSF2, mitochondrial</fullName>
        <ecNumber evidence="4">6.2.1.2</ecNumber>
    </recommendedName>
</protein>
<gene>
    <name evidence="10" type="ORF">FSP39_018563</name>
</gene>
<keyword evidence="2" id="KW-0436">Ligase</keyword>
<keyword evidence="11" id="KW-1185">Reference proteome</keyword>
<dbReference type="SUPFAM" id="SSF56801">
    <property type="entry name" value="Acetyl-CoA synthetase-like"/>
    <property type="match status" value="1"/>
</dbReference>
<evidence type="ECO:0000256" key="6">
    <source>
        <dbReference type="ARBA" id="ARBA00047319"/>
    </source>
</evidence>
<evidence type="ECO:0000256" key="5">
    <source>
        <dbReference type="ARBA" id="ARBA00039638"/>
    </source>
</evidence>
<evidence type="ECO:0000256" key="4">
    <source>
        <dbReference type="ARBA" id="ARBA00039009"/>
    </source>
</evidence>
<evidence type="ECO:0000313" key="11">
    <source>
        <dbReference type="Proteomes" id="UP001186944"/>
    </source>
</evidence>
<proteinExistence type="inferred from homology"/>
<name>A0AA88YF27_PINIB</name>
<dbReference type="CDD" id="cd05917">
    <property type="entry name" value="FACL_like_2"/>
    <property type="match status" value="1"/>
</dbReference>
<feature type="domain" description="AMP-dependent synthetase/ligase" evidence="8">
    <location>
        <begin position="12"/>
        <end position="403"/>
    </location>
</feature>
<evidence type="ECO:0000313" key="10">
    <source>
        <dbReference type="EMBL" id="KAK3100350.1"/>
    </source>
</evidence>
<dbReference type="InterPro" id="IPR045851">
    <property type="entry name" value="AMP-bd_C_sf"/>
</dbReference>
<comment type="function">
    <text evidence="3">Acyl-CoA synthases catalyze the initial reaction in fatty acid metabolism, by forming a thioester with CoA. Has some preference toward medium-chain substrates. Plays a role in adipocyte differentiation.</text>
</comment>
<comment type="catalytic activity">
    <reaction evidence="6">
        <text>octanoate + ATP + CoA = octanoyl-CoA + AMP + diphosphate</text>
        <dbReference type="Rhea" id="RHEA:33631"/>
        <dbReference type="ChEBI" id="CHEBI:25646"/>
        <dbReference type="ChEBI" id="CHEBI:30616"/>
        <dbReference type="ChEBI" id="CHEBI:33019"/>
        <dbReference type="ChEBI" id="CHEBI:57287"/>
        <dbReference type="ChEBI" id="CHEBI:57386"/>
        <dbReference type="ChEBI" id="CHEBI:456215"/>
    </reaction>
</comment>
<dbReference type="AlphaFoldDB" id="A0AA88YF27"/>
<dbReference type="InterPro" id="IPR000873">
    <property type="entry name" value="AMP-dep_synth/lig_dom"/>
</dbReference>
<dbReference type="PROSITE" id="PS00455">
    <property type="entry name" value="AMP_BINDING"/>
    <property type="match status" value="1"/>
</dbReference>
<dbReference type="GO" id="GO:0006631">
    <property type="term" value="P:fatty acid metabolic process"/>
    <property type="evidence" value="ECO:0007669"/>
    <property type="project" value="TreeGrafter"/>
</dbReference>
<dbReference type="GO" id="GO:0031956">
    <property type="term" value="F:medium-chain fatty acid-CoA ligase activity"/>
    <property type="evidence" value="ECO:0007669"/>
    <property type="project" value="UniProtKB-EC"/>
</dbReference>
<dbReference type="PANTHER" id="PTHR43201">
    <property type="entry name" value="ACYL-COA SYNTHETASE"/>
    <property type="match status" value="1"/>
</dbReference>
<comment type="similarity">
    <text evidence="1">Belongs to the ATP-dependent AMP-binding enzyme family.</text>
</comment>
<evidence type="ECO:0000256" key="3">
    <source>
        <dbReference type="ARBA" id="ARBA00037247"/>
    </source>
</evidence>
<dbReference type="InterPro" id="IPR025110">
    <property type="entry name" value="AMP-bd_C"/>
</dbReference>
<organism evidence="10 11">
    <name type="scientific">Pinctada imbricata</name>
    <name type="common">Atlantic pearl-oyster</name>
    <name type="synonym">Pinctada martensii</name>
    <dbReference type="NCBI Taxonomy" id="66713"/>
    <lineage>
        <taxon>Eukaryota</taxon>
        <taxon>Metazoa</taxon>
        <taxon>Spiralia</taxon>
        <taxon>Lophotrochozoa</taxon>
        <taxon>Mollusca</taxon>
        <taxon>Bivalvia</taxon>
        <taxon>Autobranchia</taxon>
        <taxon>Pteriomorphia</taxon>
        <taxon>Pterioida</taxon>
        <taxon>Pterioidea</taxon>
        <taxon>Pteriidae</taxon>
        <taxon>Pinctada</taxon>
    </lineage>
</organism>
<dbReference type="Gene3D" id="3.30.300.30">
    <property type="match status" value="1"/>
</dbReference>
<dbReference type="PANTHER" id="PTHR43201:SF5">
    <property type="entry name" value="MEDIUM-CHAIN ACYL-COA LIGASE ACSF2, MITOCHONDRIAL"/>
    <property type="match status" value="1"/>
</dbReference>
<dbReference type="EMBL" id="VSWD01000006">
    <property type="protein sequence ID" value="KAK3100350.1"/>
    <property type="molecule type" value="Genomic_DNA"/>
</dbReference>
<dbReference type="FunFam" id="3.30.300.30:FF:000008">
    <property type="entry name" value="2,3-dihydroxybenzoate-AMP ligase"/>
    <property type="match status" value="1"/>
</dbReference>
<evidence type="ECO:0000256" key="1">
    <source>
        <dbReference type="ARBA" id="ARBA00006432"/>
    </source>
</evidence>
<evidence type="ECO:0000256" key="7">
    <source>
        <dbReference type="ARBA" id="ARBA00048277"/>
    </source>
</evidence>
<comment type="caution">
    <text evidence="10">The sequence shown here is derived from an EMBL/GenBank/DDBJ whole genome shotgun (WGS) entry which is preliminary data.</text>
</comment>